<dbReference type="PANTHER" id="PTHR44591:SF3">
    <property type="entry name" value="RESPONSE REGULATORY DOMAIN-CONTAINING PROTEIN"/>
    <property type="match status" value="1"/>
</dbReference>
<feature type="modified residue" description="4-aspartylphosphate" evidence="2">
    <location>
        <position position="275"/>
    </location>
</feature>
<evidence type="ECO:0000256" key="3">
    <source>
        <dbReference type="SAM" id="MobiDB-lite"/>
    </source>
</evidence>
<reference evidence="5 6" key="2">
    <citation type="journal article" date="2011" name="Stand. Genomic Sci.">
        <title>Complete genome sequence of Isosphaera pallida type strain (IS1B).</title>
        <authorList>
            <consortium name="US DOE Joint Genome Institute (JGI-PGF)"/>
            <person name="Goker M."/>
            <person name="Cleland D."/>
            <person name="Saunders E."/>
            <person name="Lapidus A."/>
            <person name="Nolan M."/>
            <person name="Lucas S."/>
            <person name="Hammon N."/>
            <person name="Deshpande S."/>
            <person name="Cheng J.F."/>
            <person name="Tapia R."/>
            <person name="Han C."/>
            <person name="Goodwin L."/>
            <person name="Pitluck S."/>
            <person name="Liolios K."/>
            <person name="Pagani I."/>
            <person name="Ivanova N."/>
            <person name="Mavromatis K."/>
            <person name="Pati A."/>
            <person name="Chen A."/>
            <person name="Palaniappan K."/>
            <person name="Land M."/>
            <person name="Hauser L."/>
            <person name="Chang Y.J."/>
            <person name="Jeffries C.D."/>
            <person name="Detter J.C."/>
            <person name="Beck B."/>
            <person name="Woyke T."/>
            <person name="Bristow J."/>
            <person name="Eisen J.A."/>
            <person name="Markowitz V."/>
            <person name="Hugenholtz P."/>
            <person name="Kyrpides N.C."/>
            <person name="Klenk H.P."/>
        </authorList>
    </citation>
    <scope>NUCLEOTIDE SEQUENCE [LARGE SCALE GENOMIC DNA]</scope>
    <source>
        <strain evidence="6">ATCC 43644 / DSM 9630 / IS1B</strain>
    </source>
</reference>
<dbReference type="SUPFAM" id="SSF52172">
    <property type="entry name" value="CheY-like"/>
    <property type="match status" value="1"/>
</dbReference>
<evidence type="ECO:0000256" key="2">
    <source>
        <dbReference type="PROSITE-ProRule" id="PRU00169"/>
    </source>
</evidence>
<dbReference type="KEGG" id="ipa:Isop_3686"/>
<dbReference type="SMART" id="SM00448">
    <property type="entry name" value="REC"/>
    <property type="match status" value="1"/>
</dbReference>
<feature type="region of interest" description="Disordered" evidence="3">
    <location>
        <begin position="103"/>
        <end position="146"/>
    </location>
</feature>
<dbReference type="EMBL" id="CP002353">
    <property type="protein sequence ID" value="ADV64242.1"/>
    <property type="molecule type" value="Genomic_DNA"/>
</dbReference>
<feature type="domain" description="Response regulatory" evidence="4">
    <location>
        <begin position="226"/>
        <end position="342"/>
    </location>
</feature>
<dbReference type="InterPro" id="IPR050595">
    <property type="entry name" value="Bact_response_regulator"/>
</dbReference>
<sequence length="348" mass="35581">MARNSLEKGIAAAKAGNKLLARLHLLEAAERHPQEITCWLWLAWASDSPEDAVSALRKALGIDPDHELANAGMAWARGMGQLATSSEMGSPTTPSELVKVSPAGSARMGASPAALTPTGSPQVVVPPVAPKPWEFGSGESGGSAARGIPAAAAAAAPVPVPSGSSSGLRPVTPPASGAGLAVGSGSFPPVAAHAANGQGLGGSSSASVVSVAPPESGEADAARKPTILVVDDSQTVRKLVSITLKGRGYDVLEANDGIAALDVISNRKPDLILLDITMPRLDGYKLCKIIKGHDETRHIPVIMLSGKDGFFDKARGKFVGCTSYITKPFEPGALIQEVERHTPVPVAG</sequence>
<dbReference type="RefSeq" id="WP_013566530.1">
    <property type="nucleotide sequence ID" value="NC_014962.1"/>
</dbReference>
<organism evidence="5 6">
    <name type="scientific">Isosphaera pallida (strain ATCC 43644 / DSM 9630 / IS1B)</name>
    <dbReference type="NCBI Taxonomy" id="575540"/>
    <lineage>
        <taxon>Bacteria</taxon>
        <taxon>Pseudomonadati</taxon>
        <taxon>Planctomycetota</taxon>
        <taxon>Planctomycetia</taxon>
        <taxon>Isosphaerales</taxon>
        <taxon>Isosphaeraceae</taxon>
        <taxon>Isosphaera</taxon>
    </lineage>
</organism>
<keyword evidence="1 2" id="KW-0597">Phosphoprotein</keyword>
<dbReference type="Gene3D" id="3.40.50.2300">
    <property type="match status" value="1"/>
</dbReference>
<dbReference type="InterPro" id="IPR011990">
    <property type="entry name" value="TPR-like_helical_dom_sf"/>
</dbReference>
<protein>
    <submittedName>
        <fullName evidence="5">Response regulator receiver protein</fullName>
    </submittedName>
</protein>
<evidence type="ECO:0000259" key="4">
    <source>
        <dbReference type="PROSITE" id="PS50110"/>
    </source>
</evidence>
<name>E8QZB3_ISOPI</name>
<proteinExistence type="predicted"/>
<dbReference type="HOGENOM" id="CLU_796393_0_0_0"/>
<dbReference type="STRING" id="575540.Isop_3686"/>
<dbReference type="InParanoid" id="E8QZB3"/>
<dbReference type="GO" id="GO:0000160">
    <property type="term" value="P:phosphorelay signal transduction system"/>
    <property type="evidence" value="ECO:0007669"/>
    <property type="project" value="InterPro"/>
</dbReference>
<dbReference type="InterPro" id="IPR011006">
    <property type="entry name" value="CheY-like_superfamily"/>
</dbReference>
<evidence type="ECO:0000313" key="5">
    <source>
        <dbReference type="EMBL" id="ADV64242.1"/>
    </source>
</evidence>
<evidence type="ECO:0000256" key="1">
    <source>
        <dbReference type="ARBA" id="ARBA00022553"/>
    </source>
</evidence>
<dbReference type="PANTHER" id="PTHR44591">
    <property type="entry name" value="STRESS RESPONSE REGULATOR PROTEIN 1"/>
    <property type="match status" value="1"/>
</dbReference>
<accession>E8QZB3</accession>
<dbReference type="Gene3D" id="1.25.40.10">
    <property type="entry name" value="Tetratricopeptide repeat domain"/>
    <property type="match status" value="1"/>
</dbReference>
<gene>
    <name evidence="5" type="ordered locus">Isop_3686</name>
</gene>
<dbReference type="PROSITE" id="PS50110">
    <property type="entry name" value="RESPONSE_REGULATORY"/>
    <property type="match status" value="1"/>
</dbReference>
<dbReference type="Pfam" id="PF00072">
    <property type="entry name" value="Response_reg"/>
    <property type="match status" value="1"/>
</dbReference>
<keyword evidence="6" id="KW-1185">Reference proteome</keyword>
<dbReference type="AlphaFoldDB" id="E8QZB3"/>
<dbReference type="InterPro" id="IPR001789">
    <property type="entry name" value="Sig_transdc_resp-reg_receiver"/>
</dbReference>
<dbReference type="SUPFAM" id="SSF48452">
    <property type="entry name" value="TPR-like"/>
    <property type="match status" value="1"/>
</dbReference>
<evidence type="ECO:0000313" key="6">
    <source>
        <dbReference type="Proteomes" id="UP000008631"/>
    </source>
</evidence>
<reference key="1">
    <citation type="submission" date="2010-11" db="EMBL/GenBank/DDBJ databases">
        <title>The complete sequence of chromosome of Isophaera pallida ATCC 43644.</title>
        <authorList>
            <consortium name="US DOE Joint Genome Institute (JGI-PGF)"/>
            <person name="Lucas S."/>
            <person name="Copeland A."/>
            <person name="Lapidus A."/>
            <person name="Bruce D."/>
            <person name="Goodwin L."/>
            <person name="Pitluck S."/>
            <person name="Kyrpides N."/>
            <person name="Mavromatis K."/>
            <person name="Pagani I."/>
            <person name="Ivanova N."/>
            <person name="Saunders E."/>
            <person name="Brettin T."/>
            <person name="Detter J.C."/>
            <person name="Han C."/>
            <person name="Tapia R."/>
            <person name="Land M."/>
            <person name="Hauser L."/>
            <person name="Markowitz V."/>
            <person name="Cheng J.-F."/>
            <person name="Hugenholtz P."/>
            <person name="Woyke T."/>
            <person name="Wu D."/>
            <person name="Eisen J.A."/>
        </authorList>
    </citation>
    <scope>NUCLEOTIDE SEQUENCE</scope>
    <source>
        <strain>ATCC 43644</strain>
    </source>
</reference>
<dbReference type="Proteomes" id="UP000008631">
    <property type="component" value="Chromosome"/>
</dbReference>
<dbReference type="eggNOG" id="COG3706">
    <property type="taxonomic scope" value="Bacteria"/>
</dbReference>